<proteinExistence type="predicted"/>
<comment type="caution">
    <text evidence="2">The sequence shown here is derived from an EMBL/GenBank/DDBJ whole genome shotgun (WGS) entry which is preliminary data.</text>
</comment>
<evidence type="ECO:0000313" key="2">
    <source>
        <dbReference type="EMBL" id="KAF8446362.1"/>
    </source>
</evidence>
<reference evidence="2" key="1">
    <citation type="submission" date="2019-10" db="EMBL/GenBank/DDBJ databases">
        <authorList>
            <consortium name="DOE Joint Genome Institute"/>
            <person name="Kuo A."/>
            <person name="Miyauchi S."/>
            <person name="Kiss E."/>
            <person name="Drula E."/>
            <person name="Kohler A."/>
            <person name="Sanchez-Garcia M."/>
            <person name="Andreopoulos B."/>
            <person name="Barry K.W."/>
            <person name="Bonito G."/>
            <person name="Buee M."/>
            <person name="Carver A."/>
            <person name="Chen C."/>
            <person name="Cichocki N."/>
            <person name="Clum A."/>
            <person name="Culley D."/>
            <person name="Crous P.W."/>
            <person name="Fauchery L."/>
            <person name="Girlanda M."/>
            <person name="Hayes R."/>
            <person name="Keri Z."/>
            <person name="LaButti K."/>
            <person name="Lipzen A."/>
            <person name="Lombard V."/>
            <person name="Magnuson J."/>
            <person name="Maillard F."/>
            <person name="Morin E."/>
            <person name="Murat C."/>
            <person name="Nolan M."/>
            <person name="Ohm R."/>
            <person name="Pangilinan J."/>
            <person name="Pereira M."/>
            <person name="Perotto S."/>
            <person name="Peter M."/>
            <person name="Riley R."/>
            <person name="Sitrit Y."/>
            <person name="Stielow B."/>
            <person name="Szollosi G."/>
            <person name="Zifcakova L."/>
            <person name="Stursova M."/>
            <person name="Spatafora J.W."/>
            <person name="Tedersoo L."/>
            <person name="Vaario L.-M."/>
            <person name="Yamada A."/>
            <person name="Yan M."/>
            <person name="Wang P."/>
            <person name="Xu J."/>
            <person name="Bruns T."/>
            <person name="Baldrian P."/>
            <person name="Vilgalys R."/>
            <person name="Henrissat B."/>
            <person name="Grigoriev I.V."/>
            <person name="Hibbett D."/>
            <person name="Nagy L.G."/>
            <person name="Martin F.M."/>
        </authorList>
    </citation>
    <scope>NUCLEOTIDE SEQUENCE</scope>
    <source>
        <strain evidence="2">BED1</strain>
    </source>
</reference>
<evidence type="ECO:0000313" key="3">
    <source>
        <dbReference type="Proteomes" id="UP001194468"/>
    </source>
</evidence>
<feature type="compositionally biased region" description="Basic and acidic residues" evidence="1">
    <location>
        <begin position="339"/>
        <end position="348"/>
    </location>
</feature>
<feature type="region of interest" description="Disordered" evidence="1">
    <location>
        <begin position="151"/>
        <end position="184"/>
    </location>
</feature>
<evidence type="ECO:0000256" key="1">
    <source>
        <dbReference type="SAM" id="MobiDB-lite"/>
    </source>
</evidence>
<name>A0AAD4C218_BOLED</name>
<feature type="region of interest" description="Disordered" evidence="1">
    <location>
        <begin position="330"/>
        <end position="365"/>
    </location>
</feature>
<protein>
    <submittedName>
        <fullName evidence="2">Uncharacterized protein</fullName>
    </submittedName>
</protein>
<reference evidence="2" key="2">
    <citation type="journal article" date="2020" name="Nat. Commun.">
        <title>Large-scale genome sequencing of mycorrhizal fungi provides insights into the early evolution of symbiotic traits.</title>
        <authorList>
            <person name="Miyauchi S."/>
            <person name="Kiss E."/>
            <person name="Kuo A."/>
            <person name="Drula E."/>
            <person name="Kohler A."/>
            <person name="Sanchez-Garcia M."/>
            <person name="Morin E."/>
            <person name="Andreopoulos B."/>
            <person name="Barry K.W."/>
            <person name="Bonito G."/>
            <person name="Buee M."/>
            <person name="Carver A."/>
            <person name="Chen C."/>
            <person name="Cichocki N."/>
            <person name="Clum A."/>
            <person name="Culley D."/>
            <person name="Crous P.W."/>
            <person name="Fauchery L."/>
            <person name="Girlanda M."/>
            <person name="Hayes R.D."/>
            <person name="Keri Z."/>
            <person name="LaButti K."/>
            <person name="Lipzen A."/>
            <person name="Lombard V."/>
            <person name="Magnuson J."/>
            <person name="Maillard F."/>
            <person name="Murat C."/>
            <person name="Nolan M."/>
            <person name="Ohm R.A."/>
            <person name="Pangilinan J."/>
            <person name="Pereira M.F."/>
            <person name="Perotto S."/>
            <person name="Peter M."/>
            <person name="Pfister S."/>
            <person name="Riley R."/>
            <person name="Sitrit Y."/>
            <person name="Stielow J.B."/>
            <person name="Szollosi G."/>
            <person name="Zifcakova L."/>
            <person name="Stursova M."/>
            <person name="Spatafora J.W."/>
            <person name="Tedersoo L."/>
            <person name="Vaario L.M."/>
            <person name="Yamada A."/>
            <person name="Yan M."/>
            <person name="Wang P."/>
            <person name="Xu J."/>
            <person name="Bruns T."/>
            <person name="Baldrian P."/>
            <person name="Vilgalys R."/>
            <person name="Dunand C."/>
            <person name="Henrissat B."/>
            <person name="Grigoriev I.V."/>
            <person name="Hibbett D."/>
            <person name="Nagy L.G."/>
            <person name="Martin F.M."/>
        </authorList>
    </citation>
    <scope>NUCLEOTIDE SEQUENCE</scope>
    <source>
        <strain evidence="2">BED1</strain>
    </source>
</reference>
<feature type="compositionally biased region" description="Basic and acidic residues" evidence="1">
    <location>
        <begin position="159"/>
        <end position="168"/>
    </location>
</feature>
<keyword evidence="3" id="KW-1185">Reference proteome</keyword>
<gene>
    <name evidence="2" type="ORF">L210DRAFT_3727013</name>
</gene>
<dbReference type="AlphaFoldDB" id="A0AAD4C218"/>
<organism evidence="2 3">
    <name type="scientific">Boletus edulis BED1</name>
    <dbReference type="NCBI Taxonomy" id="1328754"/>
    <lineage>
        <taxon>Eukaryota</taxon>
        <taxon>Fungi</taxon>
        <taxon>Dikarya</taxon>
        <taxon>Basidiomycota</taxon>
        <taxon>Agaricomycotina</taxon>
        <taxon>Agaricomycetes</taxon>
        <taxon>Agaricomycetidae</taxon>
        <taxon>Boletales</taxon>
        <taxon>Boletineae</taxon>
        <taxon>Boletaceae</taxon>
        <taxon>Boletoideae</taxon>
        <taxon>Boletus</taxon>
    </lineage>
</organism>
<feature type="region of interest" description="Disordered" evidence="1">
    <location>
        <begin position="395"/>
        <end position="435"/>
    </location>
</feature>
<sequence length="435" mass="48055">MADQISKLKKTIRTKLYDLGHSNVPTHFLRLYKILPSDNWETFYTPGSGQIVLMMFLVCVRGRGSGLPIILLLVRRTPLSEDQGRTRSMPVQYEYRREGTYGGACGFDPAKDLVRGLTATPTAVLPDLFRELPATPGELSLFLSHEAAKQRGQSGLSDKSSEPKDRRVSSKNHKRRDERSALKQQRWQADPGWVGVWVGEGRWGVRRLLISAKPVVGATPTDPPGTCPNFARRAKFLVCVRGRGSGLPIILLLVRRTPLSEDQGRTRSMPVQYEYRREGTYGGACGFDPAKDLVRGLTATPTAVLPDLFRELPATPGELSLFLSHEAAKQRGQSGLSDKSSEPKDRRVSSKNHKRRDERSALKQQRWQADPGWVGVWVGEGGWGVRRLLISAKPVVGATPTDPPGTSSRVTINPRDAGPTPSGERLSISDTDPHL</sequence>
<dbReference type="EMBL" id="WHUW01000005">
    <property type="protein sequence ID" value="KAF8446362.1"/>
    <property type="molecule type" value="Genomic_DNA"/>
</dbReference>
<accession>A0AAD4C218</accession>
<dbReference type="Proteomes" id="UP001194468">
    <property type="component" value="Unassembled WGS sequence"/>
</dbReference>